<feature type="transmembrane region" description="Helical" evidence="1">
    <location>
        <begin position="40"/>
        <end position="60"/>
    </location>
</feature>
<protein>
    <submittedName>
        <fullName evidence="2">Uncharacterized protein</fullName>
    </submittedName>
</protein>
<evidence type="ECO:0000313" key="2">
    <source>
        <dbReference type="EMBL" id="KIM84866.1"/>
    </source>
</evidence>
<reference evidence="3" key="2">
    <citation type="submission" date="2015-01" db="EMBL/GenBank/DDBJ databases">
        <title>Evolutionary Origins and Diversification of the Mycorrhizal Mutualists.</title>
        <authorList>
            <consortium name="DOE Joint Genome Institute"/>
            <consortium name="Mycorrhizal Genomics Consortium"/>
            <person name="Kohler A."/>
            <person name="Kuo A."/>
            <person name="Nagy L.G."/>
            <person name="Floudas D."/>
            <person name="Copeland A."/>
            <person name="Barry K.W."/>
            <person name="Cichocki N."/>
            <person name="Veneault-Fourrey C."/>
            <person name="LaButti K."/>
            <person name="Lindquist E.A."/>
            <person name="Lipzen A."/>
            <person name="Lundell T."/>
            <person name="Morin E."/>
            <person name="Murat C."/>
            <person name="Riley R."/>
            <person name="Ohm R."/>
            <person name="Sun H."/>
            <person name="Tunlid A."/>
            <person name="Henrissat B."/>
            <person name="Grigoriev I.V."/>
            <person name="Hibbett D.S."/>
            <person name="Martin F."/>
        </authorList>
    </citation>
    <scope>NUCLEOTIDE SEQUENCE [LARGE SCALE GENOMIC DNA]</scope>
    <source>
        <strain evidence="3">F 1598</strain>
    </source>
</reference>
<keyword evidence="3" id="KW-1185">Reference proteome</keyword>
<keyword evidence="1" id="KW-1133">Transmembrane helix</keyword>
<keyword evidence="1" id="KW-0472">Membrane</keyword>
<dbReference type="EMBL" id="KN832986">
    <property type="protein sequence ID" value="KIM84866.1"/>
    <property type="molecule type" value="Genomic_DNA"/>
</dbReference>
<dbReference type="InParanoid" id="A0A0C3G2K9"/>
<dbReference type="AlphaFoldDB" id="A0A0C3G2K9"/>
<evidence type="ECO:0000256" key="1">
    <source>
        <dbReference type="SAM" id="Phobius"/>
    </source>
</evidence>
<gene>
    <name evidence="2" type="ORF">PILCRDRAFT_372268</name>
</gene>
<dbReference type="Proteomes" id="UP000054166">
    <property type="component" value="Unassembled WGS sequence"/>
</dbReference>
<accession>A0A0C3G2K9</accession>
<sequence length="63" mass="6991">MIPFVPIAIFISCSLYLVIPRAHAFLWSSQSSVSVFSPPFGCIILCSYVWIPVVLSFSLFPPV</sequence>
<proteinExistence type="predicted"/>
<organism evidence="2 3">
    <name type="scientific">Piloderma croceum (strain F 1598)</name>
    <dbReference type="NCBI Taxonomy" id="765440"/>
    <lineage>
        <taxon>Eukaryota</taxon>
        <taxon>Fungi</taxon>
        <taxon>Dikarya</taxon>
        <taxon>Basidiomycota</taxon>
        <taxon>Agaricomycotina</taxon>
        <taxon>Agaricomycetes</taxon>
        <taxon>Agaricomycetidae</taxon>
        <taxon>Atheliales</taxon>
        <taxon>Atheliaceae</taxon>
        <taxon>Piloderma</taxon>
    </lineage>
</organism>
<evidence type="ECO:0000313" key="3">
    <source>
        <dbReference type="Proteomes" id="UP000054166"/>
    </source>
</evidence>
<dbReference type="HOGENOM" id="CLU_2886613_0_0_1"/>
<reference evidence="2 3" key="1">
    <citation type="submission" date="2014-04" db="EMBL/GenBank/DDBJ databases">
        <authorList>
            <consortium name="DOE Joint Genome Institute"/>
            <person name="Kuo A."/>
            <person name="Tarkka M."/>
            <person name="Buscot F."/>
            <person name="Kohler A."/>
            <person name="Nagy L.G."/>
            <person name="Floudas D."/>
            <person name="Copeland A."/>
            <person name="Barry K.W."/>
            <person name="Cichocki N."/>
            <person name="Veneault-Fourrey C."/>
            <person name="LaButti K."/>
            <person name="Lindquist E.A."/>
            <person name="Lipzen A."/>
            <person name="Lundell T."/>
            <person name="Morin E."/>
            <person name="Murat C."/>
            <person name="Sun H."/>
            <person name="Tunlid A."/>
            <person name="Henrissat B."/>
            <person name="Grigoriev I.V."/>
            <person name="Hibbett D.S."/>
            <person name="Martin F."/>
            <person name="Nordberg H.P."/>
            <person name="Cantor M.N."/>
            <person name="Hua S.X."/>
        </authorList>
    </citation>
    <scope>NUCLEOTIDE SEQUENCE [LARGE SCALE GENOMIC DNA]</scope>
    <source>
        <strain evidence="2 3">F 1598</strain>
    </source>
</reference>
<keyword evidence="1" id="KW-0812">Transmembrane</keyword>
<name>A0A0C3G2K9_PILCF</name>